<feature type="transmembrane region" description="Helical" evidence="6">
    <location>
        <begin position="161"/>
        <end position="182"/>
    </location>
</feature>
<feature type="transmembrane region" description="Helical" evidence="6">
    <location>
        <begin position="26"/>
        <end position="48"/>
    </location>
</feature>
<dbReference type="Proteomes" id="UP000451471">
    <property type="component" value="Unassembled WGS sequence"/>
</dbReference>
<name>A0A6B0GHE7_9EURY</name>
<dbReference type="PANTHER" id="PTHR30213">
    <property type="entry name" value="INNER MEMBRANE PROTEIN YHJD"/>
    <property type="match status" value="1"/>
</dbReference>
<keyword evidence="3 6" id="KW-0812">Transmembrane</keyword>
<evidence type="ECO:0000256" key="6">
    <source>
        <dbReference type="SAM" id="Phobius"/>
    </source>
</evidence>
<evidence type="ECO:0000256" key="2">
    <source>
        <dbReference type="ARBA" id="ARBA00022475"/>
    </source>
</evidence>
<keyword evidence="2" id="KW-1003">Cell membrane</keyword>
<sequence length="261" mass="27055">MNTTSTVKSVVSVAQDRNLTLLAAGFAYYAFASAIPLVVLFLILGSIVGGEAFTSLVVEQVGSFLSGSGEEVVQQALSAGAGRTGAGIVGFLLVVWSAIKVVRGLDVAFAEIYATVDDPSLVDQVTDGLVTLVGVVFAVGLMIAVGVVLRGGVLEMVPYPNLLGALALLVGLTVGLLPLYYVLPETDMTVRRALPGAAVAAVGWLVLQFVFQAYLAGSGKYAAYGFLGAVLLFVTFLYFAGILLLVGTTLNYVLGPRPTRA</sequence>
<reference evidence="7 8" key="1">
    <citation type="submission" date="2019-12" db="EMBL/GenBank/DDBJ databases">
        <title>Halocatena pleomorpha gen. nov. sp. nov., an extremely halophilic archaeon of family Halobacteriaceae isolated from saltpan soil.</title>
        <authorList>
            <person name="Pal Y."/>
            <person name="Verma A."/>
            <person name="Krishnamurthi S."/>
            <person name="Kumar P."/>
        </authorList>
    </citation>
    <scope>NUCLEOTIDE SEQUENCE [LARGE SCALE GENOMIC DNA]</scope>
    <source>
        <strain evidence="7 8">JCM 16495</strain>
    </source>
</reference>
<dbReference type="PIRSF" id="PIRSF035875">
    <property type="entry name" value="RNase_BN"/>
    <property type="match status" value="1"/>
</dbReference>
<evidence type="ECO:0000256" key="1">
    <source>
        <dbReference type="ARBA" id="ARBA00004651"/>
    </source>
</evidence>
<evidence type="ECO:0000313" key="7">
    <source>
        <dbReference type="EMBL" id="MWG34292.1"/>
    </source>
</evidence>
<accession>A0A6B0GHE7</accession>
<evidence type="ECO:0000256" key="5">
    <source>
        <dbReference type="ARBA" id="ARBA00023136"/>
    </source>
</evidence>
<keyword evidence="4 6" id="KW-1133">Transmembrane helix</keyword>
<organism evidence="7 8">
    <name type="scientific">Halomarina oriensis</name>
    <dbReference type="NCBI Taxonomy" id="671145"/>
    <lineage>
        <taxon>Archaea</taxon>
        <taxon>Methanobacteriati</taxon>
        <taxon>Methanobacteriota</taxon>
        <taxon>Stenosarchaea group</taxon>
        <taxon>Halobacteria</taxon>
        <taxon>Halobacteriales</taxon>
        <taxon>Natronomonadaceae</taxon>
        <taxon>Halomarina</taxon>
    </lineage>
</organism>
<proteinExistence type="predicted"/>
<dbReference type="OrthoDB" id="204872at2157"/>
<evidence type="ECO:0000256" key="4">
    <source>
        <dbReference type="ARBA" id="ARBA00022989"/>
    </source>
</evidence>
<gene>
    <name evidence="7" type="ORF">GQS65_07275</name>
</gene>
<comment type="caution">
    <text evidence="7">The sequence shown here is derived from an EMBL/GenBank/DDBJ whole genome shotgun (WGS) entry which is preliminary data.</text>
</comment>
<evidence type="ECO:0000256" key="3">
    <source>
        <dbReference type="ARBA" id="ARBA00022692"/>
    </source>
</evidence>
<keyword evidence="8" id="KW-1185">Reference proteome</keyword>
<keyword evidence="5 6" id="KW-0472">Membrane</keyword>
<dbReference type="InterPro" id="IPR017039">
    <property type="entry name" value="Virul_fac_BrkB"/>
</dbReference>
<comment type="subcellular location">
    <subcellularLocation>
        <location evidence="1">Cell membrane</location>
        <topology evidence="1">Multi-pass membrane protein</topology>
    </subcellularLocation>
</comment>
<evidence type="ECO:0000313" key="8">
    <source>
        <dbReference type="Proteomes" id="UP000451471"/>
    </source>
</evidence>
<dbReference type="Pfam" id="PF03631">
    <property type="entry name" value="Virul_fac_BrkB"/>
    <property type="match status" value="1"/>
</dbReference>
<dbReference type="GO" id="GO:0005886">
    <property type="term" value="C:plasma membrane"/>
    <property type="evidence" value="ECO:0007669"/>
    <property type="project" value="UniProtKB-SubCell"/>
</dbReference>
<protein>
    <submittedName>
        <fullName evidence="7">YihY/virulence factor BrkB family protein</fullName>
    </submittedName>
</protein>
<dbReference type="AlphaFoldDB" id="A0A6B0GHE7"/>
<feature type="transmembrane region" description="Helical" evidence="6">
    <location>
        <begin position="194"/>
        <end position="215"/>
    </location>
</feature>
<dbReference type="PANTHER" id="PTHR30213:SF0">
    <property type="entry name" value="UPF0761 MEMBRANE PROTEIN YIHY"/>
    <property type="match status" value="1"/>
</dbReference>
<feature type="transmembrane region" description="Helical" evidence="6">
    <location>
        <begin position="129"/>
        <end position="149"/>
    </location>
</feature>
<feature type="transmembrane region" description="Helical" evidence="6">
    <location>
        <begin position="221"/>
        <end position="254"/>
    </location>
</feature>
<dbReference type="EMBL" id="WSZK01000015">
    <property type="protein sequence ID" value="MWG34292.1"/>
    <property type="molecule type" value="Genomic_DNA"/>
</dbReference>
<dbReference type="RefSeq" id="WP_158203994.1">
    <property type="nucleotide sequence ID" value="NZ_WSZK01000015.1"/>
</dbReference>